<dbReference type="AlphaFoldDB" id="A0A9P6XHT6"/>
<comment type="similarity">
    <text evidence="1">Belongs to the peptidase S9B family.</text>
</comment>
<dbReference type="InterPro" id="IPR029058">
    <property type="entry name" value="AB_hydrolase_fold"/>
</dbReference>
<dbReference type="PANTHER" id="PTHR11731:SF193">
    <property type="entry name" value="DIPEPTIDYL PEPTIDASE 9"/>
    <property type="match status" value="1"/>
</dbReference>
<keyword evidence="3" id="KW-0720">Serine protease</keyword>
<dbReference type="InterPro" id="IPR001375">
    <property type="entry name" value="Peptidase_S9_cat"/>
</dbReference>
<name>A0A9P6XHT6_RHIOR</name>
<dbReference type="GO" id="GO:0006508">
    <property type="term" value="P:proteolysis"/>
    <property type="evidence" value="ECO:0007669"/>
    <property type="project" value="InterPro"/>
</dbReference>
<dbReference type="GO" id="GO:0008239">
    <property type="term" value="F:dipeptidyl-peptidase activity"/>
    <property type="evidence" value="ECO:0007669"/>
    <property type="project" value="TreeGrafter"/>
</dbReference>
<feature type="domain" description="Dipeptidylpeptidase IV N-terminal" evidence="5">
    <location>
        <begin position="163"/>
        <end position="512"/>
    </location>
</feature>
<dbReference type="Pfam" id="PF00326">
    <property type="entry name" value="Peptidase_S9"/>
    <property type="match status" value="1"/>
</dbReference>
<dbReference type="EMBL" id="JAANQT010000131">
    <property type="protein sequence ID" value="KAG1314206.1"/>
    <property type="molecule type" value="Genomic_DNA"/>
</dbReference>
<evidence type="ECO:0000256" key="2">
    <source>
        <dbReference type="ARBA" id="ARBA00022438"/>
    </source>
</evidence>
<dbReference type="SUPFAM" id="SSF82171">
    <property type="entry name" value="DPP6 N-terminal domain-like"/>
    <property type="match status" value="1"/>
</dbReference>
<comment type="caution">
    <text evidence="6">The sequence shown here is derived from an EMBL/GenBank/DDBJ whole genome shotgun (WGS) entry which is preliminary data.</text>
</comment>
<protein>
    <submittedName>
        <fullName evidence="6">Uncharacterized protein</fullName>
    </submittedName>
</protein>
<dbReference type="SUPFAM" id="SSF53474">
    <property type="entry name" value="alpha/beta-Hydrolases"/>
    <property type="match status" value="1"/>
</dbReference>
<evidence type="ECO:0000313" key="6">
    <source>
        <dbReference type="EMBL" id="KAG1314206.1"/>
    </source>
</evidence>
<keyword evidence="7" id="KW-1185">Reference proteome</keyword>
<dbReference type="Gene3D" id="3.40.50.1820">
    <property type="entry name" value="alpha/beta hydrolase"/>
    <property type="match status" value="1"/>
</dbReference>
<accession>A0A9P6XHT6</accession>
<evidence type="ECO:0000259" key="4">
    <source>
        <dbReference type="Pfam" id="PF00326"/>
    </source>
</evidence>
<keyword evidence="2" id="KW-0645">Protease</keyword>
<dbReference type="Gene3D" id="2.140.10.30">
    <property type="entry name" value="Dipeptidylpeptidase IV, N-terminal domain"/>
    <property type="match status" value="1"/>
</dbReference>
<dbReference type="InterPro" id="IPR050278">
    <property type="entry name" value="Serine_Prot_S9B/DPPIV"/>
</dbReference>
<dbReference type="GO" id="GO:0008236">
    <property type="term" value="F:serine-type peptidase activity"/>
    <property type="evidence" value="ECO:0007669"/>
    <property type="project" value="UniProtKB-KW"/>
</dbReference>
<evidence type="ECO:0000313" key="7">
    <source>
        <dbReference type="Proteomes" id="UP000716291"/>
    </source>
</evidence>
<sequence length="828" mass="96253">MNYSWDLVRNQVREFRAKLHSVYQPQALATVKDFIFDSSHNLYFLSDYLTITNEASPNRYLHLYKVNVNQVSHVDWLHNYDEMTETEYLIAYEHIPVLDWEELFKEYCQRDSDMRFRVQGTSSYELKEDTFMFTFNNAIYISKIGQIPKLIPNHTTQQHTQLLPTNKTHLKEERIDPKLGGHHNDKIAFIRNRDIWVMDFDGNETQLTFCSLDVTDPTLNCGGVEYMMQEEFYRYTGYYWAPPNPNESVERILYLETSEEQVELLQISKPAMSSSGTDPLTDQADSIRYPYAGKPNAVSKIKIIEFGEDQIVNKQLWGKNDLQSQFSWMEYIVRFGWLPDGQSVWVQILSRDQKHTAVLKLSLNQFQPNPINTETEILWEEVSHAWINVTDVYYFMKHSNSTATRFIWSSEKSNGYRHLYFVEKWKGKPSAITQLTEGEWCCLDKPIYVDESRGLVYFSAKADTPLESHFYAASYTHPSKRMRRLTKLGFSHMVTMNSPDYFVDCFSSLHHPHVISIQSIQHGSLLLPYSSQPKGLILPVCRVASDQESLSPTFISDTLFIHANTKDFGVDKHEEEKSLEYQAGCRYPTILHVYGGPKSQMVMNDFKLPRLIRYLMSVYFGFAVVIIDSRGSCDRGLQFESYIQQRLGTVELKDQIEGLKYLHHTKFGASKTNDGEEVSVIDLTRLAITGWSYGGYLSLMALGQYPDIFKMAIAGAPVTRWELYDAAYTERYMGLPSENQQAYTKSSVLQYVQNFPDKQENEHRLLIAHGLIDENVHYINTEVLVEELDKHGKSYRLQVYPNEKHGLRHASSNEHFETLMFSWLTNYL</sequence>
<dbReference type="InterPro" id="IPR002469">
    <property type="entry name" value="Peptidase_S9B_N"/>
</dbReference>
<reference evidence="6" key="1">
    <citation type="journal article" date="2020" name="Microb. Genom.">
        <title>Genetic diversity of clinical and environmental Mucorales isolates obtained from an investigation of mucormycosis cases among solid organ transplant recipients.</title>
        <authorList>
            <person name="Nguyen M.H."/>
            <person name="Kaul D."/>
            <person name="Muto C."/>
            <person name="Cheng S.J."/>
            <person name="Richter R.A."/>
            <person name="Bruno V.M."/>
            <person name="Liu G."/>
            <person name="Beyhan S."/>
            <person name="Sundermann A.J."/>
            <person name="Mounaud S."/>
            <person name="Pasculle A.W."/>
            <person name="Nierman W.C."/>
            <person name="Driscoll E."/>
            <person name="Cumbie R."/>
            <person name="Clancy C.J."/>
            <person name="Dupont C.L."/>
        </authorList>
    </citation>
    <scope>NUCLEOTIDE SEQUENCE</scope>
    <source>
        <strain evidence="6">GL11</strain>
    </source>
</reference>
<proteinExistence type="inferred from homology"/>
<dbReference type="PANTHER" id="PTHR11731">
    <property type="entry name" value="PROTEASE FAMILY S9B,C DIPEPTIDYL-PEPTIDASE IV-RELATED"/>
    <property type="match status" value="1"/>
</dbReference>
<dbReference type="Proteomes" id="UP000716291">
    <property type="component" value="Unassembled WGS sequence"/>
</dbReference>
<keyword evidence="2" id="KW-0378">Hydrolase</keyword>
<gene>
    <name evidence="6" type="ORF">G6F64_001647</name>
</gene>
<evidence type="ECO:0000259" key="5">
    <source>
        <dbReference type="Pfam" id="PF00930"/>
    </source>
</evidence>
<evidence type="ECO:0000256" key="1">
    <source>
        <dbReference type="ARBA" id="ARBA00006150"/>
    </source>
</evidence>
<dbReference type="GO" id="GO:0004177">
    <property type="term" value="F:aminopeptidase activity"/>
    <property type="evidence" value="ECO:0007669"/>
    <property type="project" value="UniProtKB-KW"/>
</dbReference>
<evidence type="ECO:0000256" key="3">
    <source>
        <dbReference type="ARBA" id="ARBA00022825"/>
    </source>
</evidence>
<keyword evidence="2" id="KW-0031">Aminopeptidase</keyword>
<dbReference type="Pfam" id="PF00930">
    <property type="entry name" value="DPPIV_N"/>
    <property type="match status" value="1"/>
</dbReference>
<organism evidence="6 7">
    <name type="scientific">Rhizopus oryzae</name>
    <name type="common">Mucormycosis agent</name>
    <name type="synonym">Rhizopus arrhizus var. delemar</name>
    <dbReference type="NCBI Taxonomy" id="64495"/>
    <lineage>
        <taxon>Eukaryota</taxon>
        <taxon>Fungi</taxon>
        <taxon>Fungi incertae sedis</taxon>
        <taxon>Mucoromycota</taxon>
        <taxon>Mucoromycotina</taxon>
        <taxon>Mucoromycetes</taxon>
        <taxon>Mucorales</taxon>
        <taxon>Mucorineae</taxon>
        <taxon>Rhizopodaceae</taxon>
        <taxon>Rhizopus</taxon>
    </lineage>
</organism>
<feature type="domain" description="Peptidase S9 prolyl oligopeptidase catalytic" evidence="4">
    <location>
        <begin position="620"/>
        <end position="828"/>
    </location>
</feature>